<evidence type="ECO:0000256" key="4">
    <source>
        <dbReference type="ARBA" id="ARBA00022747"/>
    </source>
</evidence>
<dbReference type="AlphaFoldDB" id="A0AA92WIY6"/>
<evidence type="ECO:0000256" key="8">
    <source>
        <dbReference type="RuleBase" id="RU000417"/>
    </source>
</evidence>
<evidence type="ECO:0000256" key="1">
    <source>
        <dbReference type="ARBA" id="ARBA00022603"/>
    </source>
</evidence>
<dbReference type="RefSeq" id="WP_118189756.1">
    <property type="nucleotide sequence ID" value="NZ_QSFW01000001.1"/>
</dbReference>
<evidence type="ECO:0000256" key="6">
    <source>
        <dbReference type="PROSITE-ProRule" id="PRU01016"/>
    </source>
</evidence>
<dbReference type="Gene3D" id="3.90.120.10">
    <property type="entry name" value="DNA Methylase, subunit A, domain 2"/>
    <property type="match status" value="1"/>
</dbReference>
<keyword evidence="1 6" id="KW-0489">Methyltransferase</keyword>
<comment type="catalytic activity">
    <reaction evidence="5 8">
        <text>a 2'-deoxycytidine in DNA + S-adenosyl-L-methionine = a 5-methyl-2'-deoxycytidine in DNA + S-adenosyl-L-homocysteine + H(+)</text>
        <dbReference type="Rhea" id="RHEA:13681"/>
        <dbReference type="Rhea" id="RHEA-COMP:11369"/>
        <dbReference type="Rhea" id="RHEA-COMP:11370"/>
        <dbReference type="ChEBI" id="CHEBI:15378"/>
        <dbReference type="ChEBI" id="CHEBI:57856"/>
        <dbReference type="ChEBI" id="CHEBI:59789"/>
        <dbReference type="ChEBI" id="CHEBI:85452"/>
        <dbReference type="ChEBI" id="CHEBI:85454"/>
        <dbReference type="EC" id="2.1.1.37"/>
    </reaction>
</comment>
<dbReference type="PANTHER" id="PTHR46098:SF1">
    <property type="entry name" value="TRNA (CYTOSINE(38)-C(5))-METHYLTRANSFERASE"/>
    <property type="match status" value="1"/>
</dbReference>
<dbReference type="GO" id="GO:0003886">
    <property type="term" value="F:DNA (cytosine-5-)-methyltransferase activity"/>
    <property type="evidence" value="ECO:0007669"/>
    <property type="project" value="UniProtKB-EC"/>
</dbReference>
<proteinExistence type="inferred from homology"/>
<evidence type="ECO:0000256" key="5">
    <source>
        <dbReference type="ARBA" id="ARBA00047422"/>
    </source>
</evidence>
<feature type="active site" evidence="6">
    <location>
        <position position="78"/>
    </location>
</feature>
<gene>
    <name evidence="9" type="ORF">DW916_00025</name>
</gene>
<dbReference type="PANTHER" id="PTHR46098">
    <property type="entry name" value="TRNA (CYTOSINE(38)-C(5))-METHYLTRANSFERASE"/>
    <property type="match status" value="1"/>
</dbReference>
<dbReference type="InterPro" id="IPR029063">
    <property type="entry name" value="SAM-dependent_MTases_sf"/>
</dbReference>
<evidence type="ECO:0000256" key="7">
    <source>
        <dbReference type="RuleBase" id="RU000416"/>
    </source>
</evidence>
<sequence>MNKNNYRYIDLFAGLGGFHLALEQLGGGKCVFASELKKDLQDLYHINYPKTPIIEGDITQVDLDKIPSHDILCAGFPCQPFSQAGKRQGFDDEKQRGNLFDYICAILEKHRPEYVLLENVANLKGHDHGRTWKTIHQKLIDLNYDVAEPAILSPHQFGIPQHRRRIYIVCRNKDYGTLDGFSFPIAEDKELHINDIIDSKDKDYIPLKPDTRKQLEVWEEFLHNCIKHNGSIPSFPIWAMEFGASYEYEALAPAYQPLENLRGCKGKFGAVLSGNSRKELLGKIPVYAQTTKTEEFPKWKKKYIQENRRFYERNKEWLDPWIEKVKDFSNSHLKLEWNCGSDVRPTLFDKIVQFRASGIRIKLPTFSPALNLVGTQIPIFPWVNLPKSTLKEGDADHGRYMTVREGARLQGMEKLKFGDKNFKLSTSRCYEALGNAVNVTIVKMIAKKLLGL</sequence>
<dbReference type="EC" id="2.1.1.37" evidence="8"/>
<evidence type="ECO:0000313" key="9">
    <source>
        <dbReference type="EMBL" id="RHA89406.1"/>
    </source>
</evidence>
<dbReference type="InterPro" id="IPR018117">
    <property type="entry name" value="C5_DNA_meth_AS"/>
</dbReference>
<dbReference type="PROSITE" id="PS00094">
    <property type="entry name" value="C5_MTASE_1"/>
    <property type="match status" value="1"/>
</dbReference>
<accession>A0AA92WIY6</accession>
<evidence type="ECO:0000313" key="10">
    <source>
        <dbReference type="Proteomes" id="UP000284990"/>
    </source>
</evidence>
<dbReference type="GO" id="GO:0009307">
    <property type="term" value="P:DNA restriction-modification system"/>
    <property type="evidence" value="ECO:0007669"/>
    <property type="project" value="UniProtKB-KW"/>
</dbReference>
<protein>
    <recommendedName>
        <fullName evidence="8">Cytosine-specific methyltransferase</fullName>
        <ecNumber evidence="8">2.1.1.37</ecNumber>
    </recommendedName>
</protein>
<evidence type="ECO:0000256" key="2">
    <source>
        <dbReference type="ARBA" id="ARBA00022679"/>
    </source>
</evidence>
<comment type="caution">
    <text evidence="9">The sequence shown here is derived from an EMBL/GenBank/DDBJ whole genome shotgun (WGS) entry which is preliminary data.</text>
</comment>
<keyword evidence="4" id="KW-0680">Restriction system</keyword>
<dbReference type="NCBIfam" id="TIGR00675">
    <property type="entry name" value="dcm"/>
    <property type="match status" value="1"/>
</dbReference>
<dbReference type="SUPFAM" id="SSF53335">
    <property type="entry name" value="S-adenosyl-L-methionine-dependent methyltransferases"/>
    <property type="match status" value="1"/>
</dbReference>
<evidence type="ECO:0000256" key="3">
    <source>
        <dbReference type="ARBA" id="ARBA00022691"/>
    </source>
</evidence>
<dbReference type="Gene3D" id="3.40.50.150">
    <property type="entry name" value="Vaccinia Virus protein VP39"/>
    <property type="match status" value="1"/>
</dbReference>
<keyword evidence="3 6" id="KW-0949">S-adenosyl-L-methionine</keyword>
<dbReference type="PRINTS" id="PR00105">
    <property type="entry name" value="C5METTRFRASE"/>
</dbReference>
<dbReference type="InterPro" id="IPR050750">
    <property type="entry name" value="C5-MTase"/>
</dbReference>
<comment type="similarity">
    <text evidence="6 7">Belongs to the class I-like SAM-binding methyltransferase superfamily. C5-methyltransferase family.</text>
</comment>
<organism evidence="9 10">
    <name type="scientific">Segatella copri</name>
    <dbReference type="NCBI Taxonomy" id="165179"/>
    <lineage>
        <taxon>Bacteria</taxon>
        <taxon>Pseudomonadati</taxon>
        <taxon>Bacteroidota</taxon>
        <taxon>Bacteroidia</taxon>
        <taxon>Bacteroidales</taxon>
        <taxon>Prevotellaceae</taxon>
        <taxon>Segatella</taxon>
    </lineage>
</organism>
<dbReference type="EMBL" id="QSFW01000001">
    <property type="protein sequence ID" value="RHA89406.1"/>
    <property type="molecule type" value="Genomic_DNA"/>
</dbReference>
<dbReference type="PROSITE" id="PS51679">
    <property type="entry name" value="SAM_MT_C5"/>
    <property type="match status" value="1"/>
</dbReference>
<keyword evidence="2 6" id="KW-0808">Transferase</keyword>
<dbReference type="InterPro" id="IPR001525">
    <property type="entry name" value="C5_MeTfrase"/>
</dbReference>
<name>A0AA92WIY6_9BACT</name>
<dbReference type="Proteomes" id="UP000284990">
    <property type="component" value="Unassembled WGS sequence"/>
</dbReference>
<dbReference type="GO" id="GO:0032259">
    <property type="term" value="P:methylation"/>
    <property type="evidence" value="ECO:0007669"/>
    <property type="project" value="UniProtKB-KW"/>
</dbReference>
<dbReference type="Pfam" id="PF00145">
    <property type="entry name" value="DNA_methylase"/>
    <property type="match status" value="1"/>
</dbReference>
<dbReference type="CDD" id="cd00315">
    <property type="entry name" value="Cyt_C5_DNA_methylase"/>
    <property type="match status" value="1"/>
</dbReference>
<reference evidence="9 10" key="1">
    <citation type="submission" date="2018-08" db="EMBL/GenBank/DDBJ databases">
        <title>A genome reference for cultivated species of the human gut microbiota.</title>
        <authorList>
            <person name="Zou Y."/>
            <person name="Xue W."/>
            <person name="Luo G."/>
        </authorList>
    </citation>
    <scope>NUCLEOTIDE SEQUENCE [LARGE SCALE GENOMIC DNA]</scope>
    <source>
        <strain evidence="9 10">AM42-23AC</strain>
    </source>
</reference>